<sequence length="73" mass="8065">MDLTYEAKYHQARRRTLVVCQPARRGIRPDCRAQPAGLGGDSGNWLLGWPAAAAPTGGRLHRPHGHRRKRAGN</sequence>
<keyword evidence="3" id="KW-1185">Reference proteome</keyword>
<dbReference type="RefSeq" id="WP_380200753.1">
    <property type="nucleotide sequence ID" value="NZ_JBHTEK010000001.1"/>
</dbReference>
<protein>
    <submittedName>
        <fullName evidence="2">Uncharacterized protein</fullName>
    </submittedName>
</protein>
<accession>A0ABW2U2V9</accession>
<reference evidence="3" key="1">
    <citation type="journal article" date="2019" name="Int. J. Syst. Evol. Microbiol.">
        <title>The Global Catalogue of Microorganisms (GCM) 10K type strain sequencing project: providing services to taxonomists for standard genome sequencing and annotation.</title>
        <authorList>
            <consortium name="The Broad Institute Genomics Platform"/>
            <consortium name="The Broad Institute Genome Sequencing Center for Infectious Disease"/>
            <person name="Wu L."/>
            <person name="Ma J."/>
        </authorList>
    </citation>
    <scope>NUCLEOTIDE SEQUENCE [LARGE SCALE GENOMIC DNA]</scope>
    <source>
        <strain evidence="3">JCM 19635</strain>
    </source>
</reference>
<feature type="compositionally biased region" description="Basic residues" evidence="1">
    <location>
        <begin position="59"/>
        <end position="73"/>
    </location>
</feature>
<evidence type="ECO:0000256" key="1">
    <source>
        <dbReference type="SAM" id="MobiDB-lite"/>
    </source>
</evidence>
<evidence type="ECO:0000313" key="3">
    <source>
        <dbReference type="Proteomes" id="UP001596513"/>
    </source>
</evidence>
<proteinExistence type="predicted"/>
<evidence type="ECO:0000313" key="2">
    <source>
        <dbReference type="EMBL" id="MFC7666771.1"/>
    </source>
</evidence>
<dbReference type="Proteomes" id="UP001596513">
    <property type="component" value="Unassembled WGS sequence"/>
</dbReference>
<name>A0ABW2U2V9_9BACT</name>
<comment type="caution">
    <text evidence="2">The sequence shown here is derived from an EMBL/GenBank/DDBJ whole genome shotgun (WGS) entry which is preliminary data.</text>
</comment>
<feature type="region of interest" description="Disordered" evidence="1">
    <location>
        <begin position="52"/>
        <end position="73"/>
    </location>
</feature>
<organism evidence="2 3">
    <name type="scientific">Hymenobacter humi</name>
    <dbReference type="NCBI Taxonomy" id="1411620"/>
    <lineage>
        <taxon>Bacteria</taxon>
        <taxon>Pseudomonadati</taxon>
        <taxon>Bacteroidota</taxon>
        <taxon>Cytophagia</taxon>
        <taxon>Cytophagales</taxon>
        <taxon>Hymenobacteraceae</taxon>
        <taxon>Hymenobacter</taxon>
    </lineage>
</organism>
<dbReference type="EMBL" id="JBHTEK010000001">
    <property type="protein sequence ID" value="MFC7666771.1"/>
    <property type="molecule type" value="Genomic_DNA"/>
</dbReference>
<gene>
    <name evidence="2" type="ORF">ACFQT0_04560</name>
</gene>